<organism evidence="1">
    <name type="scientific">marine sediment metagenome</name>
    <dbReference type="NCBI Taxonomy" id="412755"/>
    <lineage>
        <taxon>unclassified sequences</taxon>
        <taxon>metagenomes</taxon>
        <taxon>ecological metagenomes</taxon>
    </lineage>
</organism>
<protein>
    <submittedName>
        <fullName evidence="1">Uncharacterized protein</fullName>
    </submittedName>
</protein>
<sequence>MSFRINVVGRQTNATAGAGYLVVGVIDNNAGTTALVGSVATTTVGEDVAGWDVTVTADDTNDGINVLVDGAVGDSVNWVARAEIVESCG</sequence>
<dbReference type="AlphaFoldDB" id="A0A0F9EFL6"/>
<name>A0A0F9EFL6_9ZZZZ</name>
<evidence type="ECO:0000313" key="1">
    <source>
        <dbReference type="EMBL" id="KKL22768.1"/>
    </source>
</evidence>
<dbReference type="EMBL" id="LAZR01037221">
    <property type="protein sequence ID" value="KKL22768.1"/>
    <property type="molecule type" value="Genomic_DNA"/>
</dbReference>
<gene>
    <name evidence="1" type="ORF">LCGC14_2432090</name>
</gene>
<comment type="caution">
    <text evidence="1">The sequence shown here is derived from an EMBL/GenBank/DDBJ whole genome shotgun (WGS) entry which is preliminary data.</text>
</comment>
<accession>A0A0F9EFL6</accession>
<reference evidence="1" key="1">
    <citation type="journal article" date="2015" name="Nature">
        <title>Complex archaea that bridge the gap between prokaryotes and eukaryotes.</title>
        <authorList>
            <person name="Spang A."/>
            <person name="Saw J.H."/>
            <person name="Jorgensen S.L."/>
            <person name="Zaremba-Niedzwiedzka K."/>
            <person name="Martijn J."/>
            <person name="Lind A.E."/>
            <person name="van Eijk R."/>
            <person name="Schleper C."/>
            <person name="Guy L."/>
            <person name="Ettema T.J."/>
        </authorList>
    </citation>
    <scope>NUCLEOTIDE SEQUENCE</scope>
</reference>
<proteinExistence type="predicted"/>